<sequence>MPDAMSPEEIEALFAQLAAAAVGAPEPSSDDRGEDAAATVGATATSSPEPAAESFAPTVSDSVTTPAPDLVDDAGIPAPPVAPEVFPDPPFGRRDDFLASTPTPDDLLIGTAATQAGTAVDAALSDDRAASADAGSATHTTIANLFAQYGKYVALFVGAGLISGSVVHFPLAPVRYAVIGAVGALLFAIASVVSELGDRDPLRLARVAVSSLALAVGIGMVSGSIQHFMDIPDRAALLIPLGVVLSLAAFGIRHGLRLKRTDLALIVPWLIIAVFALGFGLSKLADVAAAQGGGAGHGHESGPADGHGGEAGGADAGAAADAAHAEDAARAEDDAHAEDAAPAGDDAHAGDDQAAGKPGRGDASGKDPALAAEESHGGRLRLVP</sequence>
<name>A0A6J4RUG5_9ACTN</name>
<gene>
    <name evidence="3" type="ORF">AVDCRST_MAG38-1855</name>
</gene>
<evidence type="ECO:0000313" key="3">
    <source>
        <dbReference type="EMBL" id="CAA9477966.1"/>
    </source>
</evidence>
<feature type="region of interest" description="Disordered" evidence="1">
    <location>
        <begin position="292"/>
        <end position="384"/>
    </location>
</feature>
<proteinExistence type="predicted"/>
<dbReference type="EMBL" id="CADCVJ010000152">
    <property type="protein sequence ID" value="CAA9477966.1"/>
    <property type="molecule type" value="Genomic_DNA"/>
</dbReference>
<feature type="transmembrane region" description="Helical" evidence="2">
    <location>
        <begin position="152"/>
        <end position="171"/>
    </location>
</feature>
<feature type="compositionally biased region" description="Gly residues" evidence="1">
    <location>
        <begin position="305"/>
        <end position="315"/>
    </location>
</feature>
<dbReference type="AlphaFoldDB" id="A0A6J4RUG5"/>
<keyword evidence="2" id="KW-0472">Membrane</keyword>
<feature type="transmembrane region" description="Helical" evidence="2">
    <location>
        <begin position="235"/>
        <end position="256"/>
    </location>
</feature>
<accession>A0A6J4RUG5</accession>
<feature type="region of interest" description="Disordered" evidence="1">
    <location>
        <begin position="20"/>
        <end position="66"/>
    </location>
</feature>
<feature type="transmembrane region" description="Helical" evidence="2">
    <location>
        <begin position="208"/>
        <end position="229"/>
    </location>
</feature>
<protein>
    <submittedName>
        <fullName evidence="3">Uncharacterized protein</fullName>
    </submittedName>
</protein>
<reference evidence="3" key="1">
    <citation type="submission" date="2020-02" db="EMBL/GenBank/DDBJ databases">
        <authorList>
            <person name="Meier V. D."/>
        </authorList>
    </citation>
    <scope>NUCLEOTIDE SEQUENCE</scope>
    <source>
        <strain evidence="3">AVDCRST_MAG38</strain>
    </source>
</reference>
<keyword evidence="2" id="KW-0812">Transmembrane</keyword>
<organism evidence="3">
    <name type="scientific">uncultured Solirubrobacteraceae bacterium</name>
    <dbReference type="NCBI Taxonomy" id="1162706"/>
    <lineage>
        <taxon>Bacteria</taxon>
        <taxon>Bacillati</taxon>
        <taxon>Actinomycetota</taxon>
        <taxon>Thermoleophilia</taxon>
        <taxon>Solirubrobacterales</taxon>
        <taxon>Solirubrobacteraceae</taxon>
        <taxon>environmental samples</taxon>
    </lineage>
</organism>
<feature type="compositionally biased region" description="Low complexity" evidence="1">
    <location>
        <begin position="36"/>
        <end position="45"/>
    </location>
</feature>
<evidence type="ECO:0000256" key="2">
    <source>
        <dbReference type="SAM" id="Phobius"/>
    </source>
</evidence>
<keyword evidence="2" id="KW-1133">Transmembrane helix</keyword>
<evidence type="ECO:0000256" key="1">
    <source>
        <dbReference type="SAM" id="MobiDB-lite"/>
    </source>
</evidence>
<feature type="transmembrane region" description="Helical" evidence="2">
    <location>
        <begin position="263"/>
        <end position="281"/>
    </location>
</feature>
<feature type="transmembrane region" description="Helical" evidence="2">
    <location>
        <begin position="177"/>
        <end position="196"/>
    </location>
</feature>
<feature type="compositionally biased region" description="Basic and acidic residues" evidence="1">
    <location>
        <begin position="323"/>
        <end position="351"/>
    </location>
</feature>